<evidence type="ECO:0000256" key="3">
    <source>
        <dbReference type="ARBA" id="ARBA00022679"/>
    </source>
</evidence>
<keyword evidence="6" id="KW-0460">Magnesium</keyword>
<dbReference type="RefSeq" id="WP_100254769.1">
    <property type="nucleotide sequence ID" value="NZ_CP015819.1"/>
</dbReference>
<dbReference type="InterPro" id="IPR003188">
    <property type="entry name" value="PTS_IIA_lac/cel"/>
</dbReference>
<dbReference type="GO" id="GO:0046872">
    <property type="term" value="F:metal ion binding"/>
    <property type="evidence" value="ECO:0007669"/>
    <property type="project" value="UniProtKB-KW"/>
</dbReference>
<dbReference type="EMBL" id="CP024870">
    <property type="protein sequence ID" value="ATX71232.1"/>
    <property type="molecule type" value="Genomic_DNA"/>
</dbReference>
<feature type="modified residue" description="Phosphohistidine; by HPr" evidence="7">
    <location>
        <position position="76"/>
    </location>
</feature>
<keyword evidence="6" id="KW-0479">Metal-binding</keyword>
<feature type="active site" description="Tele-phosphohistidine intermediate" evidence="5">
    <location>
        <position position="76"/>
    </location>
</feature>
<dbReference type="OrthoDB" id="389577at2"/>
<evidence type="ECO:0000313" key="8">
    <source>
        <dbReference type="EMBL" id="ATX71232.1"/>
    </source>
</evidence>
<keyword evidence="3" id="KW-0808">Transferase</keyword>
<evidence type="ECO:0000256" key="1">
    <source>
        <dbReference type="ARBA" id="ARBA00022448"/>
    </source>
</evidence>
<dbReference type="SUPFAM" id="SSF46973">
    <property type="entry name" value="Enzyme IIa from lactose specific PTS, IIa-lac"/>
    <property type="match status" value="1"/>
</dbReference>
<dbReference type="Pfam" id="PF02255">
    <property type="entry name" value="PTS_IIA"/>
    <property type="match status" value="1"/>
</dbReference>
<name>A0A2K8KJ18_9MOLU</name>
<evidence type="ECO:0000256" key="2">
    <source>
        <dbReference type="ARBA" id="ARBA00022597"/>
    </source>
</evidence>
<sequence length="100" mass="11328">MLDYEKISMEIIINSGVAKSNAIQALKETKVKEFEKANALLKEAKEHLIVASKEHFEIIQKEALGEKIEFKLLLMHAEDQMLNAQTTVDLAEAVIDLFKD</sequence>
<evidence type="ECO:0000313" key="9">
    <source>
        <dbReference type="Proteomes" id="UP000231179"/>
    </source>
</evidence>
<evidence type="ECO:0000256" key="4">
    <source>
        <dbReference type="ARBA" id="ARBA00022683"/>
    </source>
</evidence>
<keyword evidence="1" id="KW-0813">Transport</keyword>
<dbReference type="PANTHER" id="PTHR34382">
    <property type="entry name" value="PTS SYSTEM N,N'-DIACETYLCHITOBIOSE-SPECIFIC EIIA COMPONENT"/>
    <property type="match status" value="1"/>
</dbReference>
<comment type="cofactor">
    <cofactor evidence="6">
        <name>Mg(2+)</name>
        <dbReference type="ChEBI" id="CHEBI:18420"/>
    </cofactor>
    <text evidence="6">Binds 1 Mg(2+) ion per trimer.</text>
</comment>
<evidence type="ECO:0000256" key="7">
    <source>
        <dbReference type="PROSITE-ProRule" id="PRU00418"/>
    </source>
</evidence>
<dbReference type="PIRSF" id="PIRSF000699">
    <property type="entry name" value="PTS_IILac_III"/>
    <property type="match status" value="1"/>
</dbReference>
<proteinExistence type="predicted"/>
<organism evidence="8 9">
    <name type="scientific">Spiroplasma clarkii</name>
    <dbReference type="NCBI Taxonomy" id="2139"/>
    <lineage>
        <taxon>Bacteria</taxon>
        <taxon>Bacillati</taxon>
        <taxon>Mycoplasmatota</taxon>
        <taxon>Mollicutes</taxon>
        <taxon>Entomoplasmatales</taxon>
        <taxon>Spiroplasmataceae</taxon>
        <taxon>Spiroplasma</taxon>
    </lineage>
</organism>
<reference evidence="8 9" key="1">
    <citation type="submission" date="2017-11" db="EMBL/GenBank/DDBJ databases">
        <title>Complete genome sequence of Spiroplasma clarkii CN-5 (DSM 19994).</title>
        <authorList>
            <person name="Tsai Y.-M."/>
            <person name="Chang A."/>
            <person name="Lo W.-S."/>
            <person name="Kuo C.-H."/>
        </authorList>
    </citation>
    <scope>NUCLEOTIDE SEQUENCE [LARGE SCALE GENOMIC DNA]</scope>
    <source>
        <strain evidence="8 9">CN-5</strain>
    </source>
</reference>
<evidence type="ECO:0000256" key="5">
    <source>
        <dbReference type="PIRSR" id="PIRSR000699-1"/>
    </source>
</evidence>
<dbReference type="GO" id="GO:0009401">
    <property type="term" value="P:phosphoenolpyruvate-dependent sugar phosphotransferase system"/>
    <property type="evidence" value="ECO:0007669"/>
    <property type="project" value="UniProtKB-KW"/>
</dbReference>
<protein>
    <submittedName>
        <fullName evidence="8">PTS system, cellobiose-specific IIA component</fullName>
    </submittedName>
</protein>
<keyword evidence="2" id="KW-0762">Sugar transport</keyword>
<keyword evidence="4" id="KW-0598">Phosphotransferase system</keyword>
<gene>
    <name evidence="8" type="primary">celC</name>
    <name evidence="8" type="ORF">SCLAR_v1c09260</name>
</gene>
<keyword evidence="9" id="KW-1185">Reference proteome</keyword>
<dbReference type="AlphaFoldDB" id="A0A2K8KJ18"/>
<dbReference type="PROSITE" id="PS51095">
    <property type="entry name" value="PTS_EIIA_TYPE_3"/>
    <property type="match status" value="1"/>
</dbReference>
<feature type="binding site" evidence="6">
    <location>
        <position position="79"/>
    </location>
    <ligand>
        <name>Mg(2+)</name>
        <dbReference type="ChEBI" id="CHEBI:18420"/>
        <note>ligand shared between all trimeric partners</note>
    </ligand>
</feature>
<dbReference type="PANTHER" id="PTHR34382:SF7">
    <property type="entry name" value="PTS SYSTEM N,N'-DIACETYLCHITOBIOSE-SPECIFIC EIIA COMPONENT"/>
    <property type="match status" value="1"/>
</dbReference>
<dbReference type="GO" id="GO:0016740">
    <property type="term" value="F:transferase activity"/>
    <property type="evidence" value="ECO:0007669"/>
    <property type="project" value="UniProtKB-KW"/>
</dbReference>
<accession>A0A2K8KJ18</accession>
<dbReference type="InterPro" id="IPR036542">
    <property type="entry name" value="PTS_IIA_lac/cel_sf"/>
</dbReference>
<evidence type="ECO:0000256" key="6">
    <source>
        <dbReference type="PIRSR" id="PIRSR000699-2"/>
    </source>
</evidence>
<dbReference type="Proteomes" id="UP000231179">
    <property type="component" value="Chromosome"/>
</dbReference>
<dbReference type="Gene3D" id="1.20.58.80">
    <property type="entry name" value="Phosphotransferase system, lactose/cellobiose-type IIA subunit"/>
    <property type="match status" value="1"/>
</dbReference>